<organism evidence="3 4">
    <name type="scientific">Desulfacinum hydrothermale DSM 13146</name>
    <dbReference type="NCBI Taxonomy" id="1121390"/>
    <lineage>
        <taxon>Bacteria</taxon>
        <taxon>Pseudomonadati</taxon>
        <taxon>Thermodesulfobacteriota</taxon>
        <taxon>Syntrophobacteria</taxon>
        <taxon>Syntrophobacterales</taxon>
        <taxon>Syntrophobacteraceae</taxon>
        <taxon>Desulfacinum</taxon>
    </lineage>
</organism>
<dbReference type="GO" id="GO:0006508">
    <property type="term" value="P:proteolysis"/>
    <property type="evidence" value="ECO:0007669"/>
    <property type="project" value="InterPro"/>
</dbReference>
<keyword evidence="2" id="KW-0378">Hydrolase</keyword>
<evidence type="ECO:0000313" key="4">
    <source>
        <dbReference type="Proteomes" id="UP000192783"/>
    </source>
</evidence>
<keyword evidence="3" id="KW-0645">Protease</keyword>
<accession>A0A1W1XFG2</accession>
<evidence type="ECO:0000256" key="2">
    <source>
        <dbReference type="ARBA" id="ARBA00022801"/>
    </source>
</evidence>
<name>A0A1W1XFG2_9BACT</name>
<reference evidence="3 4" key="1">
    <citation type="submission" date="2017-04" db="EMBL/GenBank/DDBJ databases">
        <authorList>
            <person name="Afonso C.L."/>
            <person name="Miller P.J."/>
            <person name="Scott M.A."/>
            <person name="Spackman E."/>
            <person name="Goraichik I."/>
            <person name="Dimitrov K.M."/>
            <person name="Suarez D.L."/>
            <person name="Swayne D.E."/>
        </authorList>
    </citation>
    <scope>NUCLEOTIDE SEQUENCE [LARGE SCALE GENOMIC DNA]</scope>
    <source>
        <strain evidence="3 4">DSM 13146</strain>
    </source>
</reference>
<dbReference type="AlphaFoldDB" id="A0A1W1XFG2"/>
<evidence type="ECO:0000256" key="1">
    <source>
        <dbReference type="ARBA" id="ARBA00006096"/>
    </source>
</evidence>
<dbReference type="STRING" id="1121390.SAMN02746041_01544"/>
<dbReference type="NCBIfam" id="TIGR00666">
    <property type="entry name" value="PBP4"/>
    <property type="match status" value="1"/>
</dbReference>
<dbReference type="InterPro" id="IPR012338">
    <property type="entry name" value="Beta-lactam/transpept-like"/>
</dbReference>
<keyword evidence="3" id="KW-0121">Carboxypeptidase</keyword>
<dbReference type="InterPro" id="IPR000667">
    <property type="entry name" value="Peptidase_S13"/>
</dbReference>
<comment type="similarity">
    <text evidence="1">Belongs to the peptidase S13 family.</text>
</comment>
<keyword evidence="4" id="KW-1185">Reference proteome</keyword>
<evidence type="ECO:0000313" key="3">
    <source>
        <dbReference type="EMBL" id="SMC22765.1"/>
    </source>
</evidence>
<dbReference type="Pfam" id="PF02113">
    <property type="entry name" value="Peptidase_S13"/>
    <property type="match status" value="1"/>
</dbReference>
<sequence length="438" mass="48478">MVARHVGVHVVRLSDDKTVFEMHSRRPLVPASLVKLITSYAALKNLGPDYRFVTELWAHGRPREGILSGSLWIKGHGDPYLTPERLWLLAQKIRGMGIRRILGSIHVDNSDFDPPYEQLCLDGELDRPHNPVLSATAVNFNTMTLQISSQQGPEGTAVRVFPPTDYAAIRQRWRQRPSRKVIISLSSLGMGDDGREVFQLRGRPPAEKVLPVERRMNVRDPEKFVALTFRRMLQEVGVQVSGSSSQALAVPETSVLLCSLESPPLGDLLFGMNRYSNNFMAEMILRVLGAHVYGLPGSSRKGCRVLDNVLRKLGVARSEAFLDSGSGLSRTSRVSPRVFNTVLKAAYNDFLIAPEFMASLAQPGEDGTLLRRLKGLPEGTVVRGKTGTLKDVVSFSGYVVSPAKKVYAVTVILNGVPHIWKARREVDRFVEHIPSLAG</sequence>
<dbReference type="Proteomes" id="UP000192783">
    <property type="component" value="Unassembled WGS sequence"/>
</dbReference>
<proteinExistence type="inferred from homology"/>
<protein>
    <submittedName>
        <fullName evidence="3">D-alanyl-D-alanine carboxypeptidase / D-alanyl-D-alanine-endopeptidase (Penicillin-binding protein 4)</fullName>
    </submittedName>
</protein>
<dbReference type="PANTHER" id="PTHR30023:SF0">
    <property type="entry name" value="PENICILLIN-SENSITIVE CARBOXYPEPTIDASE A"/>
    <property type="match status" value="1"/>
</dbReference>
<dbReference type="Gene3D" id="3.40.710.10">
    <property type="entry name" value="DD-peptidase/beta-lactamase superfamily"/>
    <property type="match status" value="2"/>
</dbReference>
<dbReference type="PRINTS" id="PR00922">
    <property type="entry name" value="DADACBPTASE3"/>
</dbReference>
<dbReference type="SUPFAM" id="SSF56601">
    <property type="entry name" value="beta-lactamase/transpeptidase-like"/>
    <property type="match status" value="1"/>
</dbReference>
<dbReference type="PANTHER" id="PTHR30023">
    <property type="entry name" value="D-ALANYL-D-ALANINE CARBOXYPEPTIDASE"/>
    <property type="match status" value="1"/>
</dbReference>
<dbReference type="GO" id="GO:0000270">
    <property type="term" value="P:peptidoglycan metabolic process"/>
    <property type="evidence" value="ECO:0007669"/>
    <property type="project" value="TreeGrafter"/>
</dbReference>
<dbReference type="GO" id="GO:0004185">
    <property type="term" value="F:serine-type carboxypeptidase activity"/>
    <property type="evidence" value="ECO:0007669"/>
    <property type="project" value="InterPro"/>
</dbReference>
<dbReference type="Gene3D" id="3.50.80.20">
    <property type="entry name" value="D-Ala-D-Ala carboxypeptidase C, peptidase S13"/>
    <property type="match status" value="1"/>
</dbReference>
<gene>
    <name evidence="3" type="ORF">SAMN02746041_01544</name>
</gene>
<dbReference type="EMBL" id="FWXF01000007">
    <property type="protein sequence ID" value="SMC22765.1"/>
    <property type="molecule type" value="Genomic_DNA"/>
</dbReference>